<feature type="DNA-binding region" description="H-T-H motif" evidence="2">
    <location>
        <begin position="37"/>
        <end position="56"/>
    </location>
</feature>
<dbReference type="RefSeq" id="WP_194503735.1">
    <property type="nucleotide sequence ID" value="NZ_JADIVZ010000005.1"/>
</dbReference>
<evidence type="ECO:0000256" key="1">
    <source>
        <dbReference type="ARBA" id="ARBA00023125"/>
    </source>
</evidence>
<sequence>MRTHGWGGSPPSDDAEARQRVLDAARRIVLERGRAPRMAEVARDLEVSRATLYRYAGDADDLVTQLADAQMPAFLAALETCLAGESDPARAVVAGLMFVIDRLPEDPYLSLALATDATGARAQSITGPQAQEFGRQVLGALPVDWPAAGFDAVRLSQLVEHMLRLIQSFAVDPGTPPRHGADLEAYLEAWLVPCIAVVRAPVG</sequence>
<feature type="domain" description="HTH tetR-type" evidence="3">
    <location>
        <begin position="15"/>
        <end position="74"/>
    </location>
</feature>
<gene>
    <name evidence="4" type="ORF">ISG29_12355</name>
</gene>
<dbReference type="Pfam" id="PF00440">
    <property type="entry name" value="TetR_N"/>
    <property type="match status" value="1"/>
</dbReference>
<dbReference type="SUPFAM" id="SSF46689">
    <property type="entry name" value="Homeodomain-like"/>
    <property type="match status" value="1"/>
</dbReference>
<dbReference type="EMBL" id="JADIVZ010000005">
    <property type="protein sequence ID" value="MBF4162483.1"/>
    <property type="molecule type" value="Genomic_DNA"/>
</dbReference>
<protein>
    <submittedName>
        <fullName evidence="4">TetR/AcrR family transcriptional regulator</fullName>
    </submittedName>
</protein>
<dbReference type="PROSITE" id="PS50977">
    <property type="entry name" value="HTH_TETR_2"/>
    <property type="match status" value="1"/>
</dbReference>
<dbReference type="Gene3D" id="1.10.357.10">
    <property type="entry name" value="Tetracycline Repressor, domain 2"/>
    <property type="match status" value="1"/>
</dbReference>
<dbReference type="GO" id="GO:0003677">
    <property type="term" value="F:DNA binding"/>
    <property type="evidence" value="ECO:0007669"/>
    <property type="project" value="UniProtKB-UniRule"/>
</dbReference>
<comment type="caution">
    <text evidence="4">The sequence shown here is derived from an EMBL/GenBank/DDBJ whole genome shotgun (WGS) entry which is preliminary data.</text>
</comment>
<evidence type="ECO:0000313" key="4">
    <source>
        <dbReference type="EMBL" id="MBF4162483.1"/>
    </source>
</evidence>
<keyword evidence="1 2" id="KW-0238">DNA-binding</keyword>
<evidence type="ECO:0000259" key="3">
    <source>
        <dbReference type="PROSITE" id="PS50977"/>
    </source>
</evidence>
<accession>A0A930UX39</accession>
<evidence type="ECO:0000313" key="5">
    <source>
        <dbReference type="Proteomes" id="UP000656804"/>
    </source>
</evidence>
<proteinExistence type="predicted"/>
<organism evidence="4 5">
    <name type="scientific">Nocardioides acrostichi</name>
    <dbReference type="NCBI Taxonomy" id="2784339"/>
    <lineage>
        <taxon>Bacteria</taxon>
        <taxon>Bacillati</taxon>
        <taxon>Actinomycetota</taxon>
        <taxon>Actinomycetes</taxon>
        <taxon>Propionibacteriales</taxon>
        <taxon>Nocardioidaceae</taxon>
        <taxon>Nocardioides</taxon>
    </lineage>
</organism>
<dbReference type="AlphaFoldDB" id="A0A930UX39"/>
<dbReference type="InterPro" id="IPR009057">
    <property type="entry name" value="Homeodomain-like_sf"/>
</dbReference>
<evidence type="ECO:0000256" key="2">
    <source>
        <dbReference type="PROSITE-ProRule" id="PRU00335"/>
    </source>
</evidence>
<keyword evidence="5" id="KW-1185">Reference proteome</keyword>
<reference evidence="4" key="1">
    <citation type="submission" date="2020-11" db="EMBL/GenBank/DDBJ databases">
        <title>Nocardioides sp. CBS4Y-1, whole genome shotgun sequence.</title>
        <authorList>
            <person name="Tuo L."/>
        </authorList>
    </citation>
    <scope>NUCLEOTIDE SEQUENCE</scope>
    <source>
        <strain evidence="4">CBS4Y-1</strain>
    </source>
</reference>
<name>A0A930UX39_9ACTN</name>
<dbReference type="Proteomes" id="UP000656804">
    <property type="component" value="Unassembled WGS sequence"/>
</dbReference>
<dbReference type="InterPro" id="IPR001647">
    <property type="entry name" value="HTH_TetR"/>
</dbReference>